<accession>A0A9D2ENW1</accession>
<dbReference type="InterPro" id="IPR009057">
    <property type="entry name" value="Homeodomain-like_sf"/>
</dbReference>
<dbReference type="PROSITE" id="PS50977">
    <property type="entry name" value="HTH_TETR_2"/>
    <property type="match status" value="1"/>
</dbReference>
<dbReference type="InterPro" id="IPR050624">
    <property type="entry name" value="HTH-type_Tx_Regulator"/>
</dbReference>
<name>A0A9D2ENW1_9FIRM</name>
<dbReference type="InterPro" id="IPR001647">
    <property type="entry name" value="HTH_TetR"/>
</dbReference>
<reference evidence="4" key="1">
    <citation type="journal article" date="2021" name="PeerJ">
        <title>Extensive microbial diversity within the chicken gut microbiome revealed by metagenomics and culture.</title>
        <authorList>
            <person name="Gilroy R."/>
            <person name="Ravi A."/>
            <person name="Getino M."/>
            <person name="Pursley I."/>
            <person name="Horton D.L."/>
            <person name="Alikhan N.F."/>
            <person name="Baker D."/>
            <person name="Gharbi K."/>
            <person name="Hall N."/>
            <person name="Watson M."/>
            <person name="Adriaenssens E.M."/>
            <person name="Foster-Nyarko E."/>
            <person name="Jarju S."/>
            <person name="Secka A."/>
            <person name="Antonio M."/>
            <person name="Oren A."/>
            <person name="Chaudhuri R.R."/>
            <person name="La Ragione R."/>
            <person name="Hildebrand F."/>
            <person name="Pallen M.J."/>
        </authorList>
    </citation>
    <scope>NUCLEOTIDE SEQUENCE</scope>
    <source>
        <strain evidence="4">CHK179-28034</strain>
    </source>
</reference>
<dbReference type="Gene3D" id="1.10.357.10">
    <property type="entry name" value="Tetracycline Repressor, domain 2"/>
    <property type="match status" value="1"/>
</dbReference>
<dbReference type="EMBL" id="DXBR01000120">
    <property type="protein sequence ID" value="HIZ40830.1"/>
    <property type="molecule type" value="Genomic_DNA"/>
</dbReference>
<dbReference type="PRINTS" id="PR00455">
    <property type="entry name" value="HTHTETR"/>
</dbReference>
<dbReference type="InterPro" id="IPR041483">
    <property type="entry name" value="TetR_C_34"/>
</dbReference>
<protein>
    <submittedName>
        <fullName evidence="4">TetR/AcrR family transcriptional regulator</fullName>
    </submittedName>
</protein>
<feature type="DNA-binding region" description="H-T-H motif" evidence="2">
    <location>
        <begin position="33"/>
        <end position="52"/>
    </location>
</feature>
<dbReference type="GO" id="GO:0003677">
    <property type="term" value="F:DNA binding"/>
    <property type="evidence" value="ECO:0007669"/>
    <property type="project" value="UniProtKB-UniRule"/>
</dbReference>
<dbReference type="Proteomes" id="UP000824049">
    <property type="component" value="Unassembled WGS sequence"/>
</dbReference>
<dbReference type="PANTHER" id="PTHR43479">
    <property type="entry name" value="ACREF/ENVCD OPERON REPRESSOR-RELATED"/>
    <property type="match status" value="1"/>
</dbReference>
<evidence type="ECO:0000313" key="5">
    <source>
        <dbReference type="Proteomes" id="UP000824049"/>
    </source>
</evidence>
<evidence type="ECO:0000256" key="2">
    <source>
        <dbReference type="PROSITE-ProRule" id="PRU00335"/>
    </source>
</evidence>
<gene>
    <name evidence="4" type="ORF">H9968_13110</name>
</gene>
<sequence length="212" mass="24786">MPKGSEELTNARKEEIVNACASLYETMGFKDITIRDIGEKTSFTRTSIYNYFQTKEEIFLALLQREHEAWIADLEAIIHQNESLTAVEFAHELAVTLERRGTMLKLMSMNLYDMEGNSRLENLVSFKTVYAKAMRTITCCLEKFFPHMSVNDMQEFLYAFFPFLFGIYPYTTATEKQKQAMEIAHVDYAQYSVYEITKSFVMKMLFFFEKQG</sequence>
<keyword evidence="1 2" id="KW-0238">DNA-binding</keyword>
<dbReference type="Pfam" id="PF00440">
    <property type="entry name" value="TetR_N"/>
    <property type="match status" value="1"/>
</dbReference>
<dbReference type="Pfam" id="PF17929">
    <property type="entry name" value="TetR_C_34"/>
    <property type="match status" value="1"/>
</dbReference>
<evidence type="ECO:0000256" key="1">
    <source>
        <dbReference type="ARBA" id="ARBA00023125"/>
    </source>
</evidence>
<organism evidence="4 5">
    <name type="scientific">Candidatus Anaerobutyricum stercoris</name>
    <dbReference type="NCBI Taxonomy" id="2838457"/>
    <lineage>
        <taxon>Bacteria</taxon>
        <taxon>Bacillati</taxon>
        <taxon>Bacillota</taxon>
        <taxon>Clostridia</taxon>
        <taxon>Lachnospirales</taxon>
        <taxon>Lachnospiraceae</taxon>
        <taxon>Anaerobutyricum</taxon>
    </lineage>
</organism>
<evidence type="ECO:0000313" key="4">
    <source>
        <dbReference type="EMBL" id="HIZ40830.1"/>
    </source>
</evidence>
<dbReference type="SUPFAM" id="SSF46689">
    <property type="entry name" value="Homeodomain-like"/>
    <property type="match status" value="1"/>
</dbReference>
<evidence type="ECO:0000259" key="3">
    <source>
        <dbReference type="PROSITE" id="PS50977"/>
    </source>
</evidence>
<feature type="domain" description="HTH tetR-type" evidence="3">
    <location>
        <begin position="10"/>
        <end position="70"/>
    </location>
</feature>
<comment type="caution">
    <text evidence="4">The sequence shown here is derived from an EMBL/GenBank/DDBJ whole genome shotgun (WGS) entry which is preliminary data.</text>
</comment>
<proteinExistence type="predicted"/>
<dbReference type="PANTHER" id="PTHR43479:SF11">
    <property type="entry name" value="ACREF_ENVCD OPERON REPRESSOR-RELATED"/>
    <property type="match status" value="1"/>
</dbReference>
<dbReference type="AlphaFoldDB" id="A0A9D2ENW1"/>
<reference evidence="4" key="2">
    <citation type="submission" date="2021-04" db="EMBL/GenBank/DDBJ databases">
        <authorList>
            <person name="Gilroy R."/>
        </authorList>
    </citation>
    <scope>NUCLEOTIDE SEQUENCE</scope>
    <source>
        <strain evidence="4">CHK179-28034</strain>
    </source>
</reference>